<proteinExistence type="predicted"/>
<reference evidence="2 5" key="1">
    <citation type="submission" date="2015-02" db="EMBL/GenBank/DDBJ databases">
        <title>Physiological reanalysis, assessment of diazotrophy, and genome sequences of multiple isolates of Streptomyces thermoautotrophicus.</title>
        <authorList>
            <person name="MacKellar D.C."/>
            <person name="Lieber L."/>
            <person name="Norman J."/>
            <person name="Bolger A."/>
            <person name="Tobin C."/>
            <person name="Murray J.W."/>
            <person name="Prell J."/>
        </authorList>
    </citation>
    <scope>NUCLEOTIDE SEQUENCE [LARGE SCALE GENOMIC DNA]</scope>
    <source>
        <strain evidence="2 5">UBT1</strain>
    </source>
</reference>
<protein>
    <submittedName>
        <fullName evidence="2">Uncharacterized protein</fullName>
    </submittedName>
</protein>
<evidence type="ECO:0000256" key="1">
    <source>
        <dbReference type="SAM" id="MobiDB-lite"/>
    </source>
</evidence>
<dbReference type="Proteomes" id="UP000070598">
    <property type="component" value="Unassembled WGS sequence"/>
</dbReference>
<dbReference type="RefSeq" id="WP_158009734.1">
    <property type="nucleotide sequence ID" value="NZ_JYIJ01000013.1"/>
</dbReference>
<dbReference type="Proteomes" id="UP000070659">
    <property type="component" value="Unassembled WGS sequence"/>
</dbReference>
<dbReference type="PATRIC" id="fig|1469144.8.peg.4566"/>
<reference evidence="4" key="2">
    <citation type="submission" date="2015-02" db="EMBL/GenBank/DDBJ databases">
        <title>Physiological reanalysis, assessment of diazotrophy, and genome sequences of multiple isolates of Streptomyces thermoautotrophicus.</title>
        <authorList>
            <person name="MacKellar D.C."/>
            <person name="Lieber L."/>
            <person name="Norman J."/>
            <person name="Bolger A."/>
            <person name="Tobin C."/>
            <person name="Murray J.W."/>
            <person name="Friesen M."/>
            <person name="Prell J."/>
        </authorList>
    </citation>
    <scope>NUCLEOTIDE SEQUENCE [LARGE SCALE GENOMIC DNA]</scope>
    <source>
        <strain evidence="4">UBT1</strain>
    </source>
</reference>
<dbReference type="EMBL" id="JYIJ01000013">
    <property type="protein sequence ID" value="KWX05155.1"/>
    <property type="molecule type" value="Genomic_DNA"/>
</dbReference>
<name>A0A132N4U0_9ACTN</name>
<organism evidence="2 5">
    <name type="scientific">Carbonactinospora thermoautotrophica</name>
    <dbReference type="NCBI Taxonomy" id="1469144"/>
    <lineage>
        <taxon>Bacteria</taxon>
        <taxon>Bacillati</taxon>
        <taxon>Actinomycetota</taxon>
        <taxon>Actinomycetes</taxon>
        <taxon>Kitasatosporales</taxon>
        <taxon>Carbonactinosporaceae</taxon>
        <taxon>Carbonactinospora</taxon>
    </lineage>
</organism>
<dbReference type="EMBL" id="JYIK01001114">
    <property type="protein sequence ID" value="KWX06081.1"/>
    <property type="molecule type" value="Genomic_DNA"/>
</dbReference>
<feature type="region of interest" description="Disordered" evidence="1">
    <location>
        <begin position="59"/>
        <end position="82"/>
    </location>
</feature>
<comment type="caution">
    <text evidence="2">The sequence shown here is derived from an EMBL/GenBank/DDBJ whole genome shotgun (WGS) entry which is preliminary data.</text>
</comment>
<accession>A0A132N4U0</accession>
<evidence type="ECO:0000313" key="2">
    <source>
        <dbReference type="EMBL" id="KWX05155.1"/>
    </source>
</evidence>
<sequence>MRIERFESFMKDLLTNSGSQEIRSVQTFQETGYTDKPFGLRVEFANGAQVFTQFVRTSSPGGDDFSQPEEIVAGEPPSPAASPTLKLENGRLRVRDFEQFLKALVVNSGNPEIAKVQGFSERTEPAHHHRYGLSVEFHSGAHAFVLFVYTLPAGTDHRSQSEFKVSETI</sequence>
<dbReference type="AlphaFoldDB" id="A0A132N4U0"/>
<evidence type="ECO:0000313" key="4">
    <source>
        <dbReference type="Proteomes" id="UP000070598"/>
    </source>
</evidence>
<gene>
    <name evidence="2" type="ORF">TH66_04705</name>
    <name evidence="3" type="ORF">TR74_23130</name>
</gene>
<evidence type="ECO:0000313" key="3">
    <source>
        <dbReference type="EMBL" id="KWX06081.1"/>
    </source>
</evidence>
<evidence type="ECO:0000313" key="5">
    <source>
        <dbReference type="Proteomes" id="UP000070659"/>
    </source>
</evidence>